<dbReference type="GO" id="GO:0003677">
    <property type="term" value="F:DNA binding"/>
    <property type="evidence" value="ECO:0007669"/>
    <property type="project" value="UniProtKB-UniRule"/>
</dbReference>
<dbReference type="InterPro" id="IPR010998">
    <property type="entry name" value="Integrase_recombinase_N"/>
</dbReference>
<dbReference type="Pfam" id="PF00589">
    <property type="entry name" value="Phage_integrase"/>
    <property type="match status" value="1"/>
</dbReference>
<dbReference type="AlphaFoldDB" id="A0A1H4F0W4"/>
<dbReference type="InterPro" id="IPR004107">
    <property type="entry name" value="Integrase_SAM-like_N"/>
</dbReference>
<dbReference type="Pfam" id="PF02899">
    <property type="entry name" value="Phage_int_SAM_1"/>
    <property type="match status" value="1"/>
</dbReference>
<feature type="domain" description="Core-binding (CB)" evidence="7">
    <location>
        <begin position="103"/>
        <end position="187"/>
    </location>
</feature>
<keyword evidence="9" id="KW-1185">Reference proteome</keyword>
<keyword evidence="4" id="KW-0233">DNA recombination</keyword>
<dbReference type="InterPro" id="IPR013762">
    <property type="entry name" value="Integrase-like_cat_sf"/>
</dbReference>
<dbReference type="InterPro" id="IPR050090">
    <property type="entry name" value="Tyrosine_recombinase_XerCD"/>
</dbReference>
<comment type="similarity">
    <text evidence="1">Belongs to the 'phage' integrase family.</text>
</comment>
<dbReference type="PANTHER" id="PTHR30349:SF41">
    <property type="entry name" value="INTEGRASE_RECOMBINASE PROTEIN MJ0367-RELATED"/>
    <property type="match status" value="1"/>
</dbReference>
<organism evidence="8 9">
    <name type="scientific">Acidovorax soli</name>
    <dbReference type="NCBI Taxonomy" id="592050"/>
    <lineage>
        <taxon>Bacteria</taxon>
        <taxon>Pseudomonadati</taxon>
        <taxon>Pseudomonadota</taxon>
        <taxon>Betaproteobacteria</taxon>
        <taxon>Burkholderiales</taxon>
        <taxon>Comamonadaceae</taxon>
        <taxon>Acidovorax</taxon>
    </lineage>
</organism>
<evidence type="ECO:0000256" key="3">
    <source>
        <dbReference type="ARBA" id="ARBA00023125"/>
    </source>
</evidence>
<evidence type="ECO:0000256" key="1">
    <source>
        <dbReference type="ARBA" id="ARBA00008857"/>
    </source>
</evidence>
<evidence type="ECO:0000313" key="9">
    <source>
        <dbReference type="Proteomes" id="UP000199002"/>
    </source>
</evidence>
<proteinExistence type="inferred from homology"/>
<dbReference type="PANTHER" id="PTHR30349">
    <property type="entry name" value="PHAGE INTEGRASE-RELATED"/>
    <property type="match status" value="1"/>
</dbReference>
<dbReference type="PROSITE" id="PS51900">
    <property type="entry name" value="CB"/>
    <property type="match status" value="1"/>
</dbReference>
<dbReference type="RefSeq" id="WP_092701216.1">
    <property type="nucleotide sequence ID" value="NZ_FNQJ01000045.1"/>
</dbReference>
<name>A0A1H4F0W4_9BURK</name>
<reference evidence="9" key="1">
    <citation type="submission" date="2016-10" db="EMBL/GenBank/DDBJ databases">
        <authorList>
            <person name="Varghese N."/>
            <person name="Submissions S."/>
        </authorList>
    </citation>
    <scope>NUCLEOTIDE SEQUENCE [LARGE SCALE GENOMIC DNA]</scope>
    <source>
        <strain evidence="9">DSM 25157</strain>
    </source>
</reference>
<evidence type="ECO:0000256" key="5">
    <source>
        <dbReference type="PROSITE-ProRule" id="PRU01248"/>
    </source>
</evidence>
<dbReference type="InterPro" id="IPR002104">
    <property type="entry name" value="Integrase_catalytic"/>
</dbReference>
<keyword evidence="2" id="KW-0229">DNA integration</keyword>
<evidence type="ECO:0000256" key="2">
    <source>
        <dbReference type="ARBA" id="ARBA00022908"/>
    </source>
</evidence>
<dbReference type="Proteomes" id="UP000199002">
    <property type="component" value="Unassembled WGS sequence"/>
</dbReference>
<dbReference type="InterPro" id="IPR044068">
    <property type="entry name" value="CB"/>
</dbReference>
<sequence>MLEQLFPKYHQRYVASPFGDQLELFARWLVDTGYSRDVVQDHVRRLRQVLELGDEPFASMLGSADLDQLFAAAPGGILFAATRRAFARCLADQGRWQSEPDVRPHAKLLDAYRDFLYDVRGLSHSTVVQHVSTVAAFLQETLPAGLDISALTREQIERHVVATGKRISRQSLQHWVARLRSFLRFCHVQGLMALRLDAIDSPRVYRGELPPRAIPWATVQALLQSIDRKQATGWRDYTILYLLAHYGLRPCEVASLRLDSIDWQAKTLRVDQRKTRSVLLLPLADQTLRVIKRYLNAGRTGSTRPELFLRARGPSGAIKHTAVCKLYQTRAARSGLALQGTSAYCLRHSFAMRLLHRGVGIKAIGDVLGHRGLESTCAYLRLQLDALRDVALPVPQAQEV</sequence>
<dbReference type="EMBL" id="FNQJ01000045">
    <property type="protein sequence ID" value="SEA90841.1"/>
    <property type="molecule type" value="Genomic_DNA"/>
</dbReference>
<dbReference type="PROSITE" id="PS51898">
    <property type="entry name" value="TYR_RECOMBINASE"/>
    <property type="match status" value="1"/>
</dbReference>
<feature type="domain" description="Tyr recombinase" evidence="6">
    <location>
        <begin position="209"/>
        <end position="392"/>
    </location>
</feature>
<protein>
    <submittedName>
        <fullName evidence="8">Site-specific recombinase XerD</fullName>
    </submittedName>
</protein>
<dbReference type="GO" id="GO:0006310">
    <property type="term" value="P:DNA recombination"/>
    <property type="evidence" value="ECO:0007669"/>
    <property type="project" value="UniProtKB-KW"/>
</dbReference>
<dbReference type="GO" id="GO:0015074">
    <property type="term" value="P:DNA integration"/>
    <property type="evidence" value="ECO:0007669"/>
    <property type="project" value="UniProtKB-KW"/>
</dbReference>
<dbReference type="STRING" id="592050.SAMN05421875_14518"/>
<evidence type="ECO:0000259" key="6">
    <source>
        <dbReference type="PROSITE" id="PS51898"/>
    </source>
</evidence>
<dbReference type="GeneID" id="34234183"/>
<dbReference type="SUPFAM" id="SSF56349">
    <property type="entry name" value="DNA breaking-rejoining enzymes"/>
    <property type="match status" value="1"/>
</dbReference>
<accession>A0A1H4F0W4</accession>
<keyword evidence="3 5" id="KW-0238">DNA-binding</keyword>
<evidence type="ECO:0000259" key="7">
    <source>
        <dbReference type="PROSITE" id="PS51900"/>
    </source>
</evidence>
<evidence type="ECO:0000256" key="4">
    <source>
        <dbReference type="ARBA" id="ARBA00023172"/>
    </source>
</evidence>
<dbReference type="Gene3D" id="1.10.443.10">
    <property type="entry name" value="Intergrase catalytic core"/>
    <property type="match status" value="1"/>
</dbReference>
<dbReference type="InterPro" id="IPR011010">
    <property type="entry name" value="DNA_brk_join_enz"/>
</dbReference>
<evidence type="ECO:0000313" key="8">
    <source>
        <dbReference type="EMBL" id="SEA90841.1"/>
    </source>
</evidence>
<gene>
    <name evidence="8" type="ORF">SAMN05421875_14518</name>
</gene>
<dbReference type="Gene3D" id="1.10.150.130">
    <property type="match status" value="1"/>
</dbReference>